<feature type="transmembrane region" description="Helical" evidence="1">
    <location>
        <begin position="173"/>
        <end position="193"/>
    </location>
</feature>
<proteinExistence type="predicted"/>
<protein>
    <submittedName>
        <fullName evidence="2">O-antigen ligase family protein</fullName>
    </submittedName>
</protein>
<feature type="transmembrane region" description="Helical" evidence="1">
    <location>
        <begin position="67"/>
        <end position="87"/>
    </location>
</feature>
<keyword evidence="1" id="KW-0812">Transmembrane</keyword>
<organism evidence="2 3">
    <name type="scientific">Atlantibacter subterraneus</name>
    <dbReference type="NCBI Taxonomy" id="255519"/>
    <lineage>
        <taxon>Bacteria</taxon>
        <taxon>Pseudomonadati</taxon>
        <taxon>Pseudomonadota</taxon>
        <taxon>Gammaproteobacteria</taxon>
        <taxon>Enterobacterales</taxon>
        <taxon>Enterobacteriaceae</taxon>
        <taxon>Atlantibacter</taxon>
    </lineage>
</organism>
<name>A0ABU4E542_9ENTR</name>
<dbReference type="Proteomes" id="UP001187066">
    <property type="component" value="Unassembled WGS sequence"/>
</dbReference>
<gene>
    <name evidence="2" type="ORF">R4P48_16330</name>
</gene>
<feature type="transmembrane region" description="Helical" evidence="1">
    <location>
        <begin position="225"/>
        <end position="241"/>
    </location>
</feature>
<dbReference type="GO" id="GO:0016874">
    <property type="term" value="F:ligase activity"/>
    <property type="evidence" value="ECO:0007669"/>
    <property type="project" value="UniProtKB-KW"/>
</dbReference>
<dbReference type="PANTHER" id="PTHR37422">
    <property type="entry name" value="TEICHURONIC ACID BIOSYNTHESIS PROTEIN TUAE"/>
    <property type="match status" value="1"/>
</dbReference>
<dbReference type="PANTHER" id="PTHR37422:SF13">
    <property type="entry name" value="LIPOPOLYSACCHARIDE BIOSYNTHESIS PROTEIN PA4999-RELATED"/>
    <property type="match status" value="1"/>
</dbReference>
<dbReference type="EMBL" id="JAWLOF010000012">
    <property type="protein sequence ID" value="MDV7024240.1"/>
    <property type="molecule type" value="Genomic_DNA"/>
</dbReference>
<keyword evidence="3" id="KW-1185">Reference proteome</keyword>
<feature type="transmembrane region" description="Helical" evidence="1">
    <location>
        <begin position="198"/>
        <end position="219"/>
    </location>
</feature>
<evidence type="ECO:0000256" key="1">
    <source>
        <dbReference type="SAM" id="Phobius"/>
    </source>
</evidence>
<feature type="transmembrane region" description="Helical" evidence="1">
    <location>
        <begin position="403"/>
        <end position="421"/>
    </location>
</feature>
<keyword evidence="2" id="KW-0436">Ligase</keyword>
<reference evidence="2 3" key="1">
    <citation type="submission" date="2023-10" db="EMBL/GenBank/DDBJ databases">
        <authorList>
            <person name="Dale J."/>
        </authorList>
    </citation>
    <scope>NUCLEOTIDE SEQUENCE [LARGE SCALE GENOMIC DNA]</scope>
    <source>
        <strain evidence="2 3">2023EL-00970</strain>
    </source>
</reference>
<dbReference type="InterPro" id="IPR051533">
    <property type="entry name" value="WaaL-like"/>
</dbReference>
<feature type="transmembrane region" description="Helical" evidence="1">
    <location>
        <begin position="37"/>
        <end position="55"/>
    </location>
</feature>
<evidence type="ECO:0000313" key="2">
    <source>
        <dbReference type="EMBL" id="MDV7024240.1"/>
    </source>
</evidence>
<feature type="transmembrane region" description="Helical" evidence="1">
    <location>
        <begin position="253"/>
        <end position="271"/>
    </location>
</feature>
<feature type="transmembrane region" description="Helical" evidence="1">
    <location>
        <begin position="7"/>
        <end position="25"/>
    </location>
</feature>
<feature type="transmembrane region" description="Helical" evidence="1">
    <location>
        <begin position="370"/>
        <end position="391"/>
    </location>
</feature>
<sequence>MLKSRNVFTGSLVVFILALCFVWPIPNGSLPFHRNGLIYPVIVFALGLFFTSPTARQHLNTQQVKPIVLFIWALTFFILLNGLIVAPDIKEMVSTWDGQWVRPVLLFCAGIVLVAAIQAQFSSLNANKLFTLIILFFWGVICIHLLDTVWLYWRDGVIHWGETRIVFNRTRMSFQINMITGFLIAELLARALIHKRFLLLKTSFLIVMLVANLICTALVDTRWGTIGLVGSLFSTFLLLSLHKMRRGNIMKIGAIFIALALAAAAIAYTSWKTDPRWQALESDAIAGWNAPFTSFCYNKTDGSIPRNEDGLPINHSNGCRASFFHQGWKLVSEHPFGIGPRKEAFREILRNDLNDPRINIPHSHYGLIEFGLQNGIVGIAGWLVLLLMCWYTGWKQYRHGNMMAGLFLLLFTIGFFSRTLVDHNLKDHYLEQYMLLTGLLVGICATRNRESLPPPQR</sequence>
<accession>A0ABU4E542</accession>
<feature type="transmembrane region" description="Helical" evidence="1">
    <location>
        <begin position="129"/>
        <end position="153"/>
    </location>
</feature>
<keyword evidence="1" id="KW-0472">Membrane</keyword>
<dbReference type="RefSeq" id="WP_317678867.1">
    <property type="nucleotide sequence ID" value="NZ_JAWLOF010000012.1"/>
</dbReference>
<comment type="caution">
    <text evidence="2">The sequence shown here is derived from an EMBL/GenBank/DDBJ whole genome shotgun (WGS) entry which is preliminary data.</text>
</comment>
<evidence type="ECO:0000313" key="3">
    <source>
        <dbReference type="Proteomes" id="UP001187066"/>
    </source>
</evidence>
<keyword evidence="1" id="KW-1133">Transmembrane helix</keyword>
<feature type="transmembrane region" description="Helical" evidence="1">
    <location>
        <begin position="99"/>
        <end position="117"/>
    </location>
</feature>